<evidence type="ECO:0000313" key="1">
    <source>
        <dbReference type="EMBL" id="EPS94621.1"/>
    </source>
</evidence>
<evidence type="ECO:0000313" key="2">
    <source>
        <dbReference type="Proteomes" id="UP000015241"/>
    </source>
</evidence>
<accession>S8DMB9</accession>
<dbReference type="AlphaFoldDB" id="S8DMB9"/>
<protein>
    <submittedName>
        <fullName evidence="1">Uncharacterized protein</fullName>
    </submittedName>
</protein>
<reference evidence="1 2" key="1">
    <citation type="journal article" date="2012" name="Science">
        <title>The Paleozoic origin of enzymatic lignin decomposition reconstructed from 31 fungal genomes.</title>
        <authorList>
            <person name="Floudas D."/>
            <person name="Binder M."/>
            <person name="Riley R."/>
            <person name="Barry K."/>
            <person name="Blanchette R.A."/>
            <person name="Henrissat B."/>
            <person name="Martinez A.T."/>
            <person name="Otillar R."/>
            <person name="Spatafora J.W."/>
            <person name="Yadav J.S."/>
            <person name="Aerts A."/>
            <person name="Benoit I."/>
            <person name="Boyd A."/>
            <person name="Carlson A."/>
            <person name="Copeland A."/>
            <person name="Coutinho P.M."/>
            <person name="de Vries R.P."/>
            <person name="Ferreira P."/>
            <person name="Findley K."/>
            <person name="Foster B."/>
            <person name="Gaskell J."/>
            <person name="Glotzer D."/>
            <person name="Gorecki P."/>
            <person name="Heitman J."/>
            <person name="Hesse C."/>
            <person name="Hori C."/>
            <person name="Igarashi K."/>
            <person name="Jurgens J.A."/>
            <person name="Kallen N."/>
            <person name="Kersten P."/>
            <person name="Kohler A."/>
            <person name="Kuees U."/>
            <person name="Kumar T.K.A."/>
            <person name="Kuo A."/>
            <person name="LaButti K."/>
            <person name="Larrondo L.F."/>
            <person name="Lindquist E."/>
            <person name="Ling A."/>
            <person name="Lombard V."/>
            <person name="Lucas S."/>
            <person name="Lundell T."/>
            <person name="Martin R."/>
            <person name="McLaughlin D.J."/>
            <person name="Morgenstern I."/>
            <person name="Morin E."/>
            <person name="Murat C."/>
            <person name="Nagy L.G."/>
            <person name="Nolan M."/>
            <person name="Ohm R.A."/>
            <person name="Patyshakuliyeva A."/>
            <person name="Rokas A."/>
            <person name="Ruiz-Duenas F.J."/>
            <person name="Sabat G."/>
            <person name="Salamov A."/>
            <person name="Samejima M."/>
            <person name="Schmutz J."/>
            <person name="Slot J.C."/>
            <person name="St John F."/>
            <person name="Stenlid J."/>
            <person name="Sun H."/>
            <person name="Sun S."/>
            <person name="Syed K."/>
            <person name="Tsang A."/>
            <person name="Wiebenga A."/>
            <person name="Young D."/>
            <person name="Pisabarro A."/>
            <person name="Eastwood D.C."/>
            <person name="Martin F."/>
            <person name="Cullen D."/>
            <person name="Grigoriev I.V."/>
            <person name="Hibbett D.S."/>
        </authorList>
    </citation>
    <scope>NUCLEOTIDE SEQUENCE</scope>
    <source>
        <strain evidence="2">FP-58527</strain>
    </source>
</reference>
<dbReference type="HOGENOM" id="CLU_2109066_0_0_1"/>
<keyword evidence="2" id="KW-1185">Reference proteome</keyword>
<name>S8DMB9_FOMSC</name>
<sequence>MRQGAGAQNPSAVAQVTKDVPNELGRNDWNSRFGVESMHHRCSARLGEGDRGLDGTGGDHRPGFRVVNIAGIIEGVRGLAGSCLVGSVHTIRVVGRGGARVDKEWMGRWWSCKER</sequence>
<dbReference type="EMBL" id="KE504227">
    <property type="protein sequence ID" value="EPS94621.1"/>
    <property type="molecule type" value="Genomic_DNA"/>
</dbReference>
<organism evidence="1 2">
    <name type="scientific">Fomitopsis schrenkii</name>
    <name type="common">Brown rot fungus</name>
    <dbReference type="NCBI Taxonomy" id="2126942"/>
    <lineage>
        <taxon>Eukaryota</taxon>
        <taxon>Fungi</taxon>
        <taxon>Dikarya</taxon>
        <taxon>Basidiomycota</taxon>
        <taxon>Agaricomycotina</taxon>
        <taxon>Agaricomycetes</taxon>
        <taxon>Polyporales</taxon>
        <taxon>Fomitopsis</taxon>
    </lineage>
</organism>
<gene>
    <name evidence="1" type="ORF">FOMPIDRAFT_1054908</name>
</gene>
<dbReference type="InParanoid" id="S8DMB9"/>
<proteinExistence type="predicted"/>
<dbReference type="Proteomes" id="UP000015241">
    <property type="component" value="Unassembled WGS sequence"/>
</dbReference>